<proteinExistence type="predicted"/>
<feature type="region of interest" description="Disordered" evidence="1">
    <location>
        <begin position="267"/>
        <end position="296"/>
    </location>
</feature>
<comment type="caution">
    <text evidence="2">The sequence shown here is derived from an EMBL/GenBank/DDBJ whole genome shotgun (WGS) entry which is preliminary data.</text>
</comment>
<sequence length="424" mass="44617">MWGKRRIVQEGIIPNVVCIAKWPRGVDPIGRILRIMSTPNFRSSEAKTSGTEVVCGCFVQGRRGAGDAITQRPPALSAERTAQGAAGGFINGLPGTILQRLLTRDWGSRRCSSGSAISAGGLGWQGWVGSGGWWWFAHGRAALNGFDGAAGGAGGALVRAPRGPVAGLQTGANDVRGLPATIYLPPMPPPHLAHQCPQPSRAHPTIPSPAVHGCHPASSSGPGTRCLGCPRWTGWGWPGCPQSPGLTHLQLLAMLARSSIFSNPNADGTLDADLGPPAANPSPRAPTPSRDPVLRPLLCPPVLRTARHPSCCPSSSDAQQLLTSGQRESARPPVRPGLPRRPAAIRRSTSARRTVPPPVARRHTRTYLPEATDSCPGELDRALARFVAPRVDDPGLLPHHLASPTQHLNSSVDAAMEGLASNRF</sequence>
<organism evidence="2 3">
    <name type="scientific">Purpureocillium lilacinum</name>
    <name type="common">Paecilomyces lilacinus</name>
    <dbReference type="NCBI Taxonomy" id="33203"/>
    <lineage>
        <taxon>Eukaryota</taxon>
        <taxon>Fungi</taxon>
        <taxon>Dikarya</taxon>
        <taxon>Ascomycota</taxon>
        <taxon>Pezizomycotina</taxon>
        <taxon>Sordariomycetes</taxon>
        <taxon>Hypocreomycetidae</taxon>
        <taxon>Hypocreales</taxon>
        <taxon>Ophiocordycipitaceae</taxon>
        <taxon>Purpureocillium</taxon>
    </lineage>
</organism>
<name>A0A2U3E2F4_PURLI</name>
<evidence type="ECO:0000313" key="2">
    <source>
        <dbReference type="EMBL" id="PWI68688.1"/>
    </source>
</evidence>
<accession>A0A2U3E2F4</accession>
<protein>
    <submittedName>
        <fullName evidence="2">Uncharacterized protein</fullName>
    </submittedName>
</protein>
<dbReference type="Proteomes" id="UP000245956">
    <property type="component" value="Unassembled WGS sequence"/>
</dbReference>
<feature type="compositionally biased region" description="Low complexity" evidence="1">
    <location>
        <begin position="340"/>
        <end position="354"/>
    </location>
</feature>
<feature type="region of interest" description="Disordered" evidence="1">
    <location>
        <begin position="309"/>
        <end position="375"/>
    </location>
</feature>
<feature type="compositionally biased region" description="Polar residues" evidence="1">
    <location>
        <begin position="312"/>
        <end position="327"/>
    </location>
</feature>
<evidence type="ECO:0000313" key="3">
    <source>
        <dbReference type="Proteomes" id="UP000245956"/>
    </source>
</evidence>
<gene>
    <name evidence="2" type="ORF">PCL_01777</name>
</gene>
<dbReference type="AlphaFoldDB" id="A0A2U3E2F4"/>
<evidence type="ECO:0000256" key="1">
    <source>
        <dbReference type="SAM" id="MobiDB-lite"/>
    </source>
</evidence>
<reference evidence="2 3" key="1">
    <citation type="journal article" date="2016" name="Front. Microbiol.">
        <title>Genome and transcriptome sequences reveal the specific parasitism of the nematophagous Purpureocillium lilacinum 36-1.</title>
        <authorList>
            <person name="Xie J."/>
            <person name="Li S."/>
            <person name="Mo C."/>
            <person name="Xiao X."/>
            <person name="Peng D."/>
            <person name="Wang G."/>
            <person name="Xiao Y."/>
        </authorList>
    </citation>
    <scope>NUCLEOTIDE SEQUENCE [LARGE SCALE GENOMIC DNA]</scope>
    <source>
        <strain evidence="2 3">36-1</strain>
    </source>
</reference>
<dbReference type="EMBL" id="LCWV01000014">
    <property type="protein sequence ID" value="PWI68688.1"/>
    <property type="molecule type" value="Genomic_DNA"/>
</dbReference>